<accession>A0A174T4C1</accession>
<protein>
    <submittedName>
        <fullName evidence="1">Cell well associated RhsD protein</fullName>
    </submittedName>
</protein>
<dbReference type="AlphaFoldDB" id="A0A174T4C1"/>
<reference evidence="1 2" key="1">
    <citation type="submission" date="2015-09" db="EMBL/GenBank/DDBJ databases">
        <authorList>
            <consortium name="Pathogen Informatics"/>
        </authorList>
    </citation>
    <scope>NUCLEOTIDE SEQUENCE [LARGE SCALE GENOMIC DNA]</scope>
    <source>
        <strain evidence="1 2">2789STDY5834945</strain>
    </source>
</reference>
<organism evidence="1 2">
    <name type="scientific">Bacteroides thetaiotaomicron</name>
    <dbReference type="NCBI Taxonomy" id="818"/>
    <lineage>
        <taxon>Bacteria</taxon>
        <taxon>Pseudomonadati</taxon>
        <taxon>Bacteroidota</taxon>
        <taxon>Bacteroidia</taxon>
        <taxon>Bacteroidales</taxon>
        <taxon>Bacteroidaceae</taxon>
        <taxon>Bacteroides</taxon>
    </lineage>
</organism>
<dbReference type="Proteomes" id="UP000095541">
    <property type="component" value="Unassembled WGS sequence"/>
</dbReference>
<evidence type="ECO:0000313" key="2">
    <source>
        <dbReference type="Proteomes" id="UP000095541"/>
    </source>
</evidence>
<evidence type="ECO:0000313" key="1">
    <source>
        <dbReference type="EMBL" id="CUQ04964.1"/>
    </source>
</evidence>
<dbReference type="EMBL" id="CZBI01000003">
    <property type="protein sequence ID" value="CUQ04964.1"/>
    <property type="molecule type" value="Genomic_DNA"/>
</dbReference>
<name>A0A174T4C1_BACT4</name>
<dbReference type="Gene3D" id="2.180.10.10">
    <property type="entry name" value="RHS repeat-associated core"/>
    <property type="match status" value="1"/>
</dbReference>
<gene>
    <name evidence="1" type="ORF">ERS852557_02567</name>
</gene>
<proteinExistence type="predicted"/>
<dbReference type="RefSeq" id="WP_055219134.1">
    <property type="nucleotide sequence ID" value="NZ_CZBI01000003.1"/>
</dbReference>
<sequence>MLRYGQASSSEYGLIDKLNLTCDGNQLQSVKDNATHSVFGNGMEFKDGANQTIEYGYDKNGNLSKDSNKNISVIQYNLLNLPSRIEFENGHVVSNVYDAGGAKLRTTHTMGNEETVTNYCGNVIYENGTPVKLLTEAGYVTLDDSKYHYFIQDLIFIVSDSYIKFTNDKLRECCDSEDTIRELKNIVLLLRNEKYTFCSRS</sequence>